<dbReference type="InterPro" id="IPR051814">
    <property type="entry name" value="NAD(P)H-dep_FMN_reductase"/>
</dbReference>
<comment type="similarity">
    <text evidence="1">Belongs to the SsuE family.</text>
</comment>
<evidence type="ECO:0000313" key="7">
    <source>
        <dbReference type="EMBL" id="CAA9572724.1"/>
    </source>
</evidence>
<keyword evidence="3" id="KW-0288">FMN</keyword>
<dbReference type="EMBL" id="CADCWJ010000564">
    <property type="protein sequence ID" value="CAA9572724.1"/>
    <property type="molecule type" value="Genomic_DNA"/>
</dbReference>
<evidence type="ECO:0000256" key="5">
    <source>
        <dbReference type="SAM" id="MobiDB-lite"/>
    </source>
</evidence>
<feature type="region of interest" description="Disordered" evidence="5">
    <location>
        <begin position="1"/>
        <end position="45"/>
    </location>
</feature>
<dbReference type="Pfam" id="PF03358">
    <property type="entry name" value="FMN_red"/>
    <property type="match status" value="1"/>
</dbReference>
<name>A0A6J4V9M3_9BACT</name>
<dbReference type="InterPro" id="IPR005025">
    <property type="entry name" value="FMN_Rdtase-like_dom"/>
</dbReference>
<dbReference type="GO" id="GO:0016491">
    <property type="term" value="F:oxidoreductase activity"/>
    <property type="evidence" value="ECO:0007669"/>
    <property type="project" value="UniProtKB-KW"/>
</dbReference>
<dbReference type="InterPro" id="IPR029039">
    <property type="entry name" value="Flavoprotein-like_sf"/>
</dbReference>
<evidence type="ECO:0000256" key="1">
    <source>
        <dbReference type="ARBA" id="ARBA00005990"/>
    </source>
</evidence>
<evidence type="ECO:0000256" key="2">
    <source>
        <dbReference type="ARBA" id="ARBA00022630"/>
    </source>
</evidence>
<dbReference type="SUPFAM" id="SSF52218">
    <property type="entry name" value="Flavoproteins"/>
    <property type="match status" value="1"/>
</dbReference>
<keyword evidence="4" id="KW-0560">Oxidoreductase</keyword>
<reference evidence="7" key="1">
    <citation type="submission" date="2020-02" db="EMBL/GenBank/DDBJ databases">
        <authorList>
            <person name="Meier V. D."/>
        </authorList>
    </citation>
    <scope>NUCLEOTIDE SEQUENCE</scope>
    <source>
        <strain evidence="7">AVDCRST_MAG87</strain>
    </source>
</reference>
<dbReference type="PANTHER" id="PTHR43408">
    <property type="entry name" value="FMN REDUCTASE (NADPH)"/>
    <property type="match status" value="1"/>
</dbReference>
<dbReference type="Gene3D" id="3.40.50.360">
    <property type="match status" value="1"/>
</dbReference>
<keyword evidence="2" id="KW-0285">Flavoprotein</keyword>
<gene>
    <name evidence="7" type="ORF">AVDCRST_MAG87-2580</name>
</gene>
<organism evidence="7">
    <name type="scientific">uncultured Thermomicrobiales bacterium</name>
    <dbReference type="NCBI Taxonomy" id="1645740"/>
    <lineage>
        <taxon>Bacteria</taxon>
        <taxon>Pseudomonadati</taxon>
        <taxon>Thermomicrobiota</taxon>
        <taxon>Thermomicrobia</taxon>
        <taxon>Thermomicrobiales</taxon>
        <taxon>environmental samples</taxon>
    </lineage>
</organism>
<protein>
    <recommendedName>
        <fullName evidence="6">NADPH-dependent FMN reductase-like domain-containing protein</fullName>
    </recommendedName>
</protein>
<sequence>MTAPPGSDGETTVEQRIETTVQQRTDSSRNGVAGPGSAAAQAAAERVERSVDPVPEGNPHERPVRILGIGGTTSARSWSLVPLEAALAKVRDLGGETTLATVYDLNLPLFHTEWRLEDYPPTLAWLLDEVRRADGLILCSPTYHGTISGAIKNVIDTLIFLGWDTPPYLAGKPVGLMAYGGMTSMGVLQALTNCVRGLKGISVPTHVAVPEDSIDRANVVLNSEKIERRLDLMVAEIVSFASHLRGRNAVPAITAPYRSPSSTGTG</sequence>
<evidence type="ECO:0000259" key="6">
    <source>
        <dbReference type="Pfam" id="PF03358"/>
    </source>
</evidence>
<evidence type="ECO:0000256" key="4">
    <source>
        <dbReference type="ARBA" id="ARBA00023002"/>
    </source>
</evidence>
<dbReference type="AlphaFoldDB" id="A0A6J4V9M3"/>
<proteinExistence type="inferred from homology"/>
<dbReference type="PANTHER" id="PTHR43408:SF2">
    <property type="entry name" value="FMN REDUCTASE (NADPH)"/>
    <property type="match status" value="1"/>
</dbReference>
<feature type="compositionally biased region" description="Low complexity" evidence="5">
    <location>
        <begin position="31"/>
        <end position="44"/>
    </location>
</feature>
<evidence type="ECO:0000256" key="3">
    <source>
        <dbReference type="ARBA" id="ARBA00022643"/>
    </source>
</evidence>
<accession>A0A6J4V9M3</accession>
<feature type="compositionally biased region" description="Polar residues" evidence="5">
    <location>
        <begin position="9"/>
        <end position="30"/>
    </location>
</feature>
<feature type="domain" description="NADPH-dependent FMN reductase-like" evidence="6">
    <location>
        <begin position="65"/>
        <end position="211"/>
    </location>
</feature>